<proteinExistence type="inferred from homology"/>
<evidence type="ECO:0000256" key="8">
    <source>
        <dbReference type="SAM" id="MobiDB-lite"/>
    </source>
</evidence>
<organism evidence="10 11">
    <name type="scientific">Tortispora caseinolytica NRRL Y-17796</name>
    <dbReference type="NCBI Taxonomy" id="767744"/>
    <lineage>
        <taxon>Eukaryota</taxon>
        <taxon>Fungi</taxon>
        <taxon>Dikarya</taxon>
        <taxon>Ascomycota</taxon>
        <taxon>Saccharomycotina</taxon>
        <taxon>Trigonopsidomycetes</taxon>
        <taxon>Trigonopsidales</taxon>
        <taxon>Trigonopsidaceae</taxon>
        <taxon>Tortispora</taxon>
    </lineage>
</organism>
<dbReference type="AlphaFoldDB" id="A0A1E4TF89"/>
<protein>
    <recommendedName>
        <fullName evidence="9">Core Histone H2A/H2B/H3 domain-containing protein</fullName>
    </recommendedName>
</protein>
<gene>
    <name evidence="10" type="ORF">CANCADRAFT_31388</name>
</gene>
<dbReference type="EMBL" id="KV453842">
    <property type="protein sequence ID" value="ODV90420.1"/>
    <property type="molecule type" value="Genomic_DNA"/>
</dbReference>
<dbReference type="GO" id="GO:0000978">
    <property type="term" value="F:RNA polymerase II cis-regulatory region sequence-specific DNA binding"/>
    <property type="evidence" value="ECO:0007669"/>
    <property type="project" value="TreeGrafter"/>
</dbReference>
<dbReference type="InterPro" id="IPR007125">
    <property type="entry name" value="H2A/H2B/H3"/>
</dbReference>
<keyword evidence="11" id="KW-1185">Reference proteome</keyword>
<dbReference type="PANTHER" id="PTHR10252:SF8">
    <property type="entry name" value="NUCLEAR TRANSCRIPTION FACTOR Y SUBUNIT GAMMA"/>
    <property type="match status" value="1"/>
</dbReference>
<dbReference type="GO" id="GO:0001228">
    <property type="term" value="F:DNA-binding transcription activator activity, RNA polymerase II-specific"/>
    <property type="evidence" value="ECO:0007669"/>
    <property type="project" value="TreeGrafter"/>
</dbReference>
<evidence type="ECO:0000313" key="11">
    <source>
        <dbReference type="Proteomes" id="UP000095023"/>
    </source>
</evidence>
<dbReference type="SUPFAM" id="SSF47113">
    <property type="entry name" value="Histone-fold"/>
    <property type="match status" value="1"/>
</dbReference>
<keyword evidence="3" id="KW-0238">DNA-binding</keyword>
<dbReference type="GO" id="GO:0046982">
    <property type="term" value="F:protein heterodimerization activity"/>
    <property type="evidence" value="ECO:0007669"/>
    <property type="project" value="InterPro"/>
</dbReference>
<evidence type="ECO:0000256" key="6">
    <source>
        <dbReference type="ARBA" id="ARBA00023242"/>
    </source>
</evidence>
<dbReference type="InterPro" id="IPR009072">
    <property type="entry name" value="Histone-fold"/>
</dbReference>
<dbReference type="Pfam" id="PF00125">
    <property type="entry name" value="Histone"/>
    <property type="match status" value="1"/>
</dbReference>
<dbReference type="InterPro" id="IPR050568">
    <property type="entry name" value="Transcr_DNA_Rep_Reg"/>
</dbReference>
<comment type="similarity">
    <text evidence="7">Belongs to the NFYC/HAP5 subunit family.</text>
</comment>
<evidence type="ECO:0000259" key="9">
    <source>
        <dbReference type="Pfam" id="PF00125"/>
    </source>
</evidence>
<evidence type="ECO:0000256" key="2">
    <source>
        <dbReference type="ARBA" id="ARBA00023015"/>
    </source>
</evidence>
<dbReference type="GO" id="GO:0016602">
    <property type="term" value="C:CCAAT-binding factor complex"/>
    <property type="evidence" value="ECO:0007669"/>
    <property type="project" value="TreeGrafter"/>
</dbReference>
<dbReference type="Proteomes" id="UP000095023">
    <property type="component" value="Unassembled WGS sequence"/>
</dbReference>
<dbReference type="CDD" id="cd22908">
    <property type="entry name" value="HFD_NFYC-like"/>
    <property type="match status" value="1"/>
</dbReference>
<evidence type="ECO:0000256" key="5">
    <source>
        <dbReference type="ARBA" id="ARBA00023163"/>
    </source>
</evidence>
<dbReference type="OrthoDB" id="1272441at2759"/>
<keyword evidence="5" id="KW-0804">Transcription</keyword>
<feature type="domain" description="Core Histone H2A/H2B/H3" evidence="9">
    <location>
        <begin position="35"/>
        <end position="84"/>
    </location>
</feature>
<dbReference type="Gene3D" id="1.10.20.10">
    <property type="entry name" value="Histone, subunit A"/>
    <property type="match status" value="1"/>
</dbReference>
<keyword evidence="4" id="KW-0010">Activator</keyword>
<dbReference type="PANTHER" id="PTHR10252">
    <property type="entry name" value="HISTONE-LIKE TRANSCRIPTION FACTOR CCAAT-RELATED"/>
    <property type="match status" value="1"/>
</dbReference>
<evidence type="ECO:0000256" key="3">
    <source>
        <dbReference type="ARBA" id="ARBA00023125"/>
    </source>
</evidence>
<comment type="subcellular location">
    <subcellularLocation>
        <location evidence="1">Nucleus</location>
    </subcellularLocation>
</comment>
<evidence type="ECO:0000256" key="4">
    <source>
        <dbReference type="ARBA" id="ARBA00023159"/>
    </source>
</evidence>
<accession>A0A1E4TF89</accession>
<evidence type="ECO:0000256" key="7">
    <source>
        <dbReference type="ARBA" id="ARBA00038129"/>
    </source>
</evidence>
<name>A0A1E4TF89_9ASCO</name>
<keyword evidence="2" id="KW-0805">Transcription regulation</keyword>
<evidence type="ECO:0000256" key="1">
    <source>
        <dbReference type="ARBA" id="ARBA00004123"/>
    </source>
</evidence>
<evidence type="ECO:0000313" key="10">
    <source>
        <dbReference type="EMBL" id="ODV90420.1"/>
    </source>
</evidence>
<reference evidence="11" key="1">
    <citation type="submission" date="2016-02" db="EMBL/GenBank/DDBJ databases">
        <title>Comparative genomics of biotechnologically important yeasts.</title>
        <authorList>
            <consortium name="DOE Joint Genome Institute"/>
            <person name="Riley R."/>
            <person name="Haridas S."/>
            <person name="Wolfe K.H."/>
            <person name="Lopes M.R."/>
            <person name="Hittinger C.T."/>
            <person name="Goker M."/>
            <person name="Salamov A."/>
            <person name="Wisecaver J."/>
            <person name="Long T.M."/>
            <person name="Aerts A.L."/>
            <person name="Barry K."/>
            <person name="Choi C."/>
            <person name="Clum A."/>
            <person name="Coughlan A.Y."/>
            <person name="Deshpande S."/>
            <person name="Douglass A.P."/>
            <person name="Hanson S.J."/>
            <person name="Klenk H.-P."/>
            <person name="Labutti K."/>
            <person name="Lapidus A."/>
            <person name="Lindquist E."/>
            <person name="Lipzen A."/>
            <person name="Meier-Kolthoff J.P."/>
            <person name="Ohm R.A."/>
            <person name="Otillar R.P."/>
            <person name="Pangilinan J."/>
            <person name="Peng Y."/>
            <person name="Rokas A."/>
            <person name="Rosa C.A."/>
            <person name="Scheuner C."/>
            <person name="Sibirny A.A."/>
            <person name="Slot J.C."/>
            <person name="Stielow J.B."/>
            <person name="Sun H."/>
            <person name="Kurtzman C.P."/>
            <person name="Blackwell M."/>
            <person name="Jeffries T.W."/>
            <person name="Grigoriev I.V."/>
        </authorList>
    </citation>
    <scope>NUCLEOTIDE SEQUENCE [LARGE SCALE GENOMIC DNA]</scope>
    <source>
        <strain evidence="11">NRRL Y-17796</strain>
    </source>
</reference>
<keyword evidence="6" id="KW-0539">Nucleus</keyword>
<feature type="region of interest" description="Disordered" evidence="8">
    <location>
        <begin position="1"/>
        <end position="36"/>
    </location>
</feature>
<sequence>MKTATLADDPDLPYRADRAVSETQDGTATHLPHPSDGRMVSAEATALFAKACEIFITELSMRAWICAEESKRRTLQRADIARAASQSDMLDFLIDIVPRNR</sequence>